<dbReference type="FunFam" id="3.40.50.2000:FF:000009">
    <property type="entry name" value="Sterol 3-beta-glucosyltransferase UGT80A2"/>
    <property type="match status" value="1"/>
</dbReference>
<dbReference type="GO" id="GO:0008194">
    <property type="term" value="F:UDP-glycosyltransferase activity"/>
    <property type="evidence" value="ECO:0007669"/>
    <property type="project" value="InterPro"/>
</dbReference>
<dbReference type="Pfam" id="PF06722">
    <property type="entry name" value="EryCIII-like_C"/>
    <property type="match status" value="1"/>
</dbReference>
<organism evidence="5 6">
    <name type="scientific">Crossiella cryophila</name>
    <dbReference type="NCBI Taxonomy" id="43355"/>
    <lineage>
        <taxon>Bacteria</taxon>
        <taxon>Bacillati</taxon>
        <taxon>Actinomycetota</taxon>
        <taxon>Actinomycetes</taxon>
        <taxon>Pseudonocardiales</taxon>
        <taxon>Pseudonocardiaceae</taxon>
        <taxon>Crossiella</taxon>
    </lineage>
</organism>
<reference evidence="5 6" key="1">
    <citation type="submission" date="2020-08" db="EMBL/GenBank/DDBJ databases">
        <title>Sequencing the genomes of 1000 actinobacteria strains.</title>
        <authorList>
            <person name="Klenk H.-P."/>
        </authorList>
    </citation>
    <scope>NUCLEOTIDE SEQUENCE [LARGE SCALE GENOMIC DNA]</scope>
    <source>
        <strain evidence="5 6">DSM 44230</strain>
    </source>
</reference>
<name>A0A7W7CBX1_9PSEU</name>
<comment type="pathway">
    <text evidence="1">Antibiotic biosynthesis; vancomycin biosynthesis.</text>
</comment>
<evidence type="ECO:0000256" key="1">
    <source>
        <dbReference type="ARBA" id="ARBA00004660"/>
    </source>
</evidence>
<keyword evidence="2" id="KW-0045">Antibiotic biosynthesis</keyword>
<evidence type="ECO:0000313" key="5">
    <source>
        <dbReference type="EMBL" id="MBB4678327.1"/>
    </source>
</evidence>
<dbReference type="InterPro" id="IPR002213">
    <property type="entry name" value="UDP_glucos_trans"/>
</dbReference>
<gene>
    <name evidence="5" type="ORF">HNR67_004445</name>
</gene>
<dbReference type="InterPro" id="IPR010610">
    <property type="entry name" value="EryCIII-like_C"/>
</dbReference>
<comment type="caution">
    <text evidence="5">The sequence shown here is derived from an EMBL/GenBank/DDBJ whole genome shotgun (WGS) entry which is preliminary data.</text>
</comment>
<dbReference type="Gene3D" id="3.40.50.2000">
    <property type="entry name" value="Glycogen Phosphorylase B"/>
    <property type="match status" value="2"/>
</dbReference>
<evidence type="ECO:0000259" key="4">
    <source>
        <dbReference type="Pfam" id="PF06722"/>
    </source>
</evidence>
<dbReference type="CDD" id="cd03784">
    <property type="entry name" value="GT1_Gtf-like"/>
    <property type="match status" value="1"/>
</dbReference>
<dbReference type="UniPathway" id="UPA00162"/>
<dbReference type="InterPro" id="IPR004276">
    <property type="entry name" value="GlycoTrans_28_N"/>
</dbReference>
<evidence type="ECO:0000256" key="2">
    <source>
        <dbReference type="ARBA" id="ARBA00023194"/>
    </source>
</evidence>
<sequence length="405" mass="43394">MRVLLSTIGSRGDVQPVVALALKLRELGQEVRICAPPDFGEWIGSLGIPFTPVGPELRQLARPDRGKSQVPPTAEQRRQLMAGTVRDQFAAVGEAARDCDVIVAWSAMQIAAASVAEHLGIRYVYVTFCPNTLPSPHHGPAPLGSLGQNPAEDPAQFAELWAQNAEFLNAGWGEPLNAHRAELGLAPVTDVRSHMFTDRPWLAADPTLAPWQRPAELDVVQTGAWSMPDERPLPPELTEFLDAGEPPVFFGFGSMPAPGDLGQEVLKAARAVGRRAIVSRGWADVELIGDAPDCLSVGEVNYDALFPRVAAVVHHGGSGTTTAVTRSGTPQVIVPQMYDQHYLAERVKALGVGFAHAPGAPTAESLVTALEFVLRPEIAERGREIAKRVRTDGTLVTARLLLAGV</sequence>
<keyword evidence="6" id="KW-1185">Reference proteome</keyword>
<feature type="domain" description="Glycosyltransferase family 28 N-terminal" evidence="3">
    <location>
        <begin position="3"/>
        <end position="133"/>
    </location>
</feature>
<protein>
    <submittedName>
        <fullName evidence="5">Vancomycin aglycone glucosyltransferase</fullName>
        <ecNumber evidence="5">2.4.1.310</ecNumber>
    </submittedName>
</protein>
<proteinExistence type="predicted"/>
<evidence type="ECO:0000313" key="6">
    <source>
        <dbReference type="Proteomes" id="UP000533598"/>
    </source>
</evidence>
<dbReference type="SUPFAM" id="SSF53756">
    <property type="entry name" value="UDP-Glycosyltransferase/glycogen phosphorylase"/>
    <property type="match status" value="1"/>
</dbReference>
<dbReference type="Pfam" id="PF03033">
    <property type="entry name" value="Glyco_transf_28"/>
    <property type="match status" value="1"/>
</dbReference>
<dbReference type="RefSeq" id="WP_185004172.1">
    <property type="nucleotide sequence ID" value="NZ_BAAAUI010000004.1"/>
</dbReference>
<keyword evidence="5" id="KW-0808">Transferase</keyword>
<evidence type="ECO:0000259" key="3">
    <source>
        <dbReference type="Pfam" id="PF03033"/>
    </source>
</evidence>
<dbReference type="EMBL" id="JACHMH010000001">
    <property type="protein sequence ID" value="MBB4678327.1"/>
    <property type="molecule type" value="Genomic_DNA"/>
</dbReference>
<feature type="domain" description="Erythromycin biosynthesis protein CIII-like C-terminal" evidence="4">
    <location>
        <begin position="265"/>
        <end position="376"/>
    </location>
</feature>
<dbReference type="GO" id="GO:0005975">
    <property type="term" value="P:carbohydrate metabolic process"/>
    <property type="evidence" value="ECO:0007669"/>
    <property type="project" value="InterPro"/>
</dbReference>
<accession>A0A7W7CBX1</accession>
<keyword evidence="5" id="KW-0328">Glycosyltransferase</keyword>
<dbReference type="GO" id="GO:0016758">
    <property type="term" value="F:hexosyltransferase activity"/>
    <property type="evidence" value="ECO:0007669"/>
    <property type="project" value="InterPro"/>
</dbReference>
<dbReference type="GO" id="GO:0033072">
    <property type="term" value="P:vancomycin biosynthetic process"/>
    <property type="evidence" value="ECO:0007669"/>
    <property type="project" value="UniProtKB-UniPathway"/>
</dbReference>
<dbReference type="EC" id="2.4.1.310" evidence="5"/>
<dbReference type="PANTHER" id="PTHR48050">
    <property type="entry name" value="STEROL 3-BETA-GLUCOSYLTRANSFERASE"/>
    <property type="match status" value="1"/>
</dbReference>
<dbReference type="PANTHER" id="PTHR48050:SF13">
    <property type="entry name" value="STEROL 3-BETA-GLUCOSYLTRANSFERASE UGT80A2"/>
    <property type="match status" value="1"/>
</dbReference>
<dbReference type="Proteomes" id="UP000533598">
    <property type="component" value="Unassembled WGS sequence"/>
</dbReference>
<dbReference type="AlphaFoldDB" id="A0A7W7CBX1"/>
<dbReference type="InterPro" id="IPR050426">
    <property type="entry name" value="Glycosyltransferase_28"/>
</dbReference>